<dbReference type="OrthoDB" id="4359105at2759"/>
<evidence type="ECO:0000256" key="7">
    <source>
        <dbReference type="ARBA" id="ARBA00022801"/>
    </source>
</evidence>
<keyword evidence="13" id="KW-1185">Reference proteome</keyword>
<dbReference type="Proteomes" id="UP000235786">
    <property type="component" value="Unassembled WGS sequence"/>
</dbReference>
<dbReference type="PANTHER" id="PTHR42715">
    <property type="entry name" value="BETA-GLUCOSIDASE"/>
    <property type="match status" value="1"/>
</dbReference>
<dbReference type="EC" id="3.2.1.21" evidence="4"/>
<feature type="region of interest" description="Disordered" evidence="10">
    <location>
        <begin position="1"/>
        <end position="20"/>
    </location>
</feature>
<reference evidence="12 13" key="1">
    <citation type="submission" date="2016-04" db="EMBL/GenBank/DDBJ databases">
        <title>A degradative enzymes factory behind the ericoid mycorrhizal symbiosis.</title>
        <authorList>
            <consortium name="DOE Joint Genome Institute"/>
            <person name="Martino E."/>
            <person name="Morin E."/>
            <person name="Grelet G."/>
            <person name="Kuo A."/>
            <person name="Kohler A."/>
            <person name="Daghino S."/>
            <person name="Barry K."/>
            <person name="Choi C."/>
            <person name="Cichocki N."/>
            <person name="Clum A."/>
            <person name="Copeland A."/>
            <person name="Hainaut M."/>
            <person name="Haridas S."/>
            <person name="Labutti K."/>
            <person name="Lindquist E."/>
            <person name="Lipzen A."/>
            <person name="Khouja H.-R."/>
            <person name="Murat C."/>
            <person name="Ohm R."/>
            <person name="Olson A."/>
            <person name="Spatafora J."/>
            <person name="Veneault-Fourrey C."/>
            <person name="Henrissat B."/>
            <person name="Grigoriev I."/>
            <person name="Martin F."/>
            <person name="Perotto S."/>
        </authorList>
    </citation>
    <scope>NUCLEOTIDE SEQUENCE [LARGE SCALE GENOMIC DNA]</scope>
    <source>
        <strain evidence="12 13">F</strain>
    </source>
</reference>
<dbReference type="InterPro" id="IPR050288">
    <property type="entry name" value="Cellulose_deg_GH3"/>
</dbReference>
<dbReference type="InterPro" id="IPR026891">
    <property type="entry name" value="Fn3-like"/>
</dbReference>
<accession>A0A2J6RQN6</accession>
<evidence type="ECO:0000256" key="4">
    <source>
        <dbReference type="ARBA" id="ARBA00012744"/>
    </source>
</evidence>
<protein>
    <recommendedName>
        <fullName evidence="4">beta-glucosidase</fullName>
        <ecNumber evidence="4">3.2.1.21</ecNumber>
    </recommendedName>
</protein>
<name>A0A2J6RQN6_HYAVF</name>
<sequence>MGNKTIAATPAEQETAPGGNPALWDTVFNATFTTTNTGSVKGAQVPQLCVGFPSSTPSGTPKKQLRGFEKVTLASNATAKVSLPLMRRNLSYWDVVTQGWVIPAGEFTLSLGFSSGDFKTMTSLAVI</sequence>
<dbReference type="SMART" id="SM01217">
    <property type="entry name" value="Fn3_like"/>
    <property type="match status" value="1"/>
</dbReference>
<dbReference type="Gene3D" id="2.60.40.10">
    <property type="entry name" value="Immunoglobulins"/>
    <property type="match status" value="1"/>
</dbReference>
<evidence type="ECO:0000256" key="10">
    <source>
        <dbReference type="SAM" id="MobiDB-lite"/>
    </source>
</evidence>
<comment type="similarity">
    <text evidence="3">Belongs to the glycosyl hydrolase 3 family.</text>
</comment>
<dbReference type="GO" id="GO:0009251">
    <property type="term" value="P:glucan catabolic process"/>
    <property type="evidence" value="ECO:0007669"/>
    <property type="project" value="TreeGrafter"/>
</dbReference>
<feature type="domain" description="Fibronectin type III-like" evidence="11">
    <location>
        <begin position="44"/>
        <end position="115"/>
    </location>
</feature>
<keyword evidence="5" id="KW-0964">Secreted</keyword>
<organism evidence="12 13">
    <name type="scientific">Hyaloscypha variabilis (strain UAMH 11265 / GT02V1 / F)</name>
    <name type="common">Meliniomyces variabilis</name>
    <dbReference type="NCBI Taxonomy" id="1149755"/>
    <lineage>
        <taxon>Eukaryota</taxon>
        <taxon>Fungi</taxon>
        <taxon>Dikarya</taxon>
        <taxon>Ascomycota</taxon>
        <taxon>Pezizomycotina</taxon>
        <taxon>Leotiomycetes</taxon>
        <taxon>Helotiales</taxon>
        <taxon>Hyaloscyphaceae</taxon>
        <taxon>Hyaloscypha</taxon>
        <taxon>Hyaloscypha variabilis</taxon>
    </lineage>
</organism>
<evidence type="ECO:0000256" key="3">
    <source>
        <dbReference type="ARBA" id="ARBA00005336"/>
    </source>
</evidence>
<dbReference type="GO" id="GO:0005576">
    <property type="term" value="C:extracellular region"/>
    <property type="evidence" value="ECO:0007669"/>
    <property type="project" value="UniProtKB-SubCell"/>
</dbReference>
<dbReference type="AlphaFoldDB" id="A0A2J6RQN6"/>
<keyword evidence="7" id="KW-0378">Hydrolase</keyword>
<evidence type="ECO:0000259" key="11">
    <source>
        <dbReference type="SMART" id="SM01217"/>
    </source>
</evidence>
<dbReference type="PANTHER" id="PTHR42715:SF12">
    <property type="entry name" value="BETA-GLUCOSIDASE G-RELATED"/>
    <property type="match status" value="1"/>
</dbReference>
<evidence type="ECO:0000256" key="8">
    <source>
        <dbReference type="ARBA" id="ARBA00023295"/>
    </source>
</evidence>
<evidence type="ECO:0000313" key="13">
    <source>
        <dbReference type="Proteomes" id="UP000235786"/>
    </source>
</evidence>
<keyword evidence="6" id="KW-0732">Signal</keyword>
<evidence type="ECO:0000256" key="2">
    <source>
        <dbReference type="ARBA" id="ARBA00004613"/>
    </source>
</evidence>
<evidence type="ECO:0000256" key="9">
    <source>
        <dbReference type="ARBA" id="ARBA00024983"/>
    </source>
</evidence>
<dbReference type="GO" id="GO:0008422">
    <property type="term" value="F:beta-glucosidase activity"/>
    <property type="evidence" value="ECO:0007669"/>
    <property type="project" value="UniProtKB-EC"/>
</dbReference>
<evidence type="ECO:0000256" key="6">
    <source>
        <dbReference type="ARBA" id="ARBA00022729"/>
    </source>
</evidence>
<evidence type="ECO:0000313" key="12">
    <source>
        <dbReference type="EMBL" id="PMD40822.1"/>
    </source>
</evidence>
<comment type="catalytic activity">
    <reaction evidence="1">
        <text>Hydrolysis of terminal, non-reducing beta-D-glucosyl residues with release of beta-D-glucose.</text>
        <dbReference type="EC" id="3.2.1.21"/>
    </reaction>
</comment>
<dbReference type="EMBL" id="KZ613945">
    <property type="protein sequence ID" value="PMD40822.1"/>
    <property type="molecule type" value="Genomic_DNA"/>
</dbReference>
<dbReference type="Pfam" id="PF14310">
    <property type="entry name" value="Fn3-like"/>
    <property type="match status" value="1"/>
</dbReference>
<evidence type="ECO:0000256" key="5">
    <source>
        <dbReference type="ARBA" id="ARBA00022525"/>
    </source>
</evidence>
<evidence type="ECO:0000256" key="1">
    <source>
        <dbReference type="ARBA" id="ARBA00000448"/>
    </source>
</evidence>
<comment type="subcellular location">
    <subcellularLocation>
        <location evidence="2">Secreted</location>
    </subcellularLocation>
</comment>
<keyword evidence="8" id="KW-0326">Glycosidase</keyword>
<dbReference type="STRING" id="1149755.A0A2J6RQN6"/>
<gene>
    <name evidence="12" type="ORF">L207DRAFT_583001</name>
</gene>
<proteinExistence type="inferred from homology"/>
<comment type="function">
    <text evidence="9">Beta-glucosidases are one of a number of cellulolytic enzymes involved in the degradation of cellulosic biomass. Catalyzes the last step releasing glucose from the inhibitory cellobiose.</text>
</comment>
<dbReference type="InterPro" id="IPR013783">
    <property type="entry name" value="Ig-like_fold"/>
</dbReference>